<dbReference type="InParanoid" id="W0RF87"/>
<keyword evidence="4" id="KW-1185">Reference proteome</keyword>
<dbReference type="Proteomes" id="UP000019151">
    <property type="component" value="Chromosome"/>
</dbReference>
<feature type="signal peptide" evidence="2">
    <location>
        <begin position="1"/>
        <end position="26"/>
    </location>
</feature>
<accession>W0RF87</accession>
<evidence type="ECO:0000313" key="4">
    <source>
        <dbReference type="Proteomes" id="UP000019151"/>
    </source>
</evidence>
<dbReference type="KEGG" id="gba:J421_1570"/>
<dbReference type="Gene3D" id="2.60.220.30">
    <property type="match status" value="1"/>
</dbReference>
<evidence type="ECO:0000256" key="1">
    <source>
        <dbReference type="SAM" id="MobiDB-lite"/>
    </source>
</evidence>
<dbReference type="OrthoDB" id="770607at2"/>
<sequence>MLNRRIASFATLALSLVAAVTLSACADGPAAPANGLAAQSAQLDRGGVPAHNSPSTVPSSLLRSTPLARDITAFAVIGPAGGELQIPEAGMKLEVPAGAVQAPTVFRATALAGSAIAYDFGPSGSFPVALTVKQDLKGTNFDKQPVDALIAAYVPDISTVNRATGTAKGSEPRETTPDRGSPSKLKFTVTHFSGYMVSTGRSFGW</sequence>
<feature type="region of interest" description="Disordered" evidence="1">
    <location>
        <begin position="42"/>
        <end position="61"/>
    </location>
</feature>
<keyword evidence="2" id="KW-0732">Signal</keyword>
<feature type="chain" id="PRO_5004794260" description="Lipoprotein" evidence="2">
    <location>
        <begin position="27"/>
        <end position="205"/>
    </location>
</feature>
<name>W0RF87_9BACT</name>
<organism evidence="3 4">
    <name type="scientific">Gemmatirosa kalamazoonensis</name>
    <dbReference type="NCBI Taxonomy" id="861299"/>
    <lineage>
        <taxon>Bacteria</taxon>
        <taxon>Pseudomonadati</taxon>
        <taxon>Gemmatimonadota</taxon>
        <taxon>Gemmatimonadia</taxon>
        <taxon>Gemmatimonadales</taxon>
        <taxon>Gemmatimonadaceae</taxon>
        <taxon>Gemmatirosa</taxon>
    </lineage>
</organism>
<protein>
    <recommendedName>
        <fullName evidence="5">Lipoprotein</fullName>
    </recommendedName>
</protein>
<reference evidence="3 4" key="1">
    <citation type="journal article" date="2014" name="Genome Announc.">
        <title>Genome Sequence and Methylome of Soil Bacterium Gemmatirosa kalamazoonensis KBS708T, a Member of the Rarely Cultivated Gemmatimonadetes Phylum.</title>
        <authorList>
            <person name="Debruyn J.M."/>
            <person name="Radosevich M."/>
            <person name="Wommack K.E."/>
            <person name="Polson S.W."/>
            <person name="Hauser L.J."/>
            <person name="Fawaz M.N."/>
            <person name="Korlach J."/>
            <person name="Tsai Y.C."/>
        </authorList>
    </citation>
    <scope>NUCLEOTIDE SEQUENCE [LARGE SCALE GENOMIC DNA]</scope>
    <source>
        <strain evidence="3 4">KBS708</strain>
    </source>
</reference>
<dbReference type="AlphaFoldDB" id="W0RF87"/>
<feature type="compositionally biased region" description="Polar residues" evidence="1">
    <location>
        <begin position="52"/>
        <end position="61"/>
    </location>
</feature>
<dbReference type="PROSITE" id="PS51257">
    <property type="entry name" value="PROKAR_LIPOPROTEIN"/>
    <property type="match status" value="1"/>
</dbReference>
<dbReference type="STRING" id="861299.J421_1570"/>
<proteinExistence type="predicted"/>
<gene>
    <name evidence="3" type="ORF">J421_1570</name>
</gene>
<feature type="region of interest" description="Disordered" evidence="1">
    <location>
        <begin position="163"/>
        <end position="184"/>
    </location>
</feature>
<evidence type="ECO:0000256" key="2">
    <source>
        <dbReference type="SAM" id="SignalP"/>
    </source>
</evidence>
<evidence type="ECO:0008006" key="5">
    <source>
        <dbReference type="Google" id="ProtNLM"/>
    </source>
</evidence>
<dbReference type="HOGENOM" id="CLU_1259916_0_0_0"/>
<evidence type="ECO:0000313" key="3">
    <source>
        <dbReference type="EMBL" id="AHG89107.1"/>
    </source>
</evidence>
<dbReference type="RefSeq" id="WP_025410620.1">
    <property type="nucleotide sequence ID" value="NZ_CP007128.1"/>
</dbReference>
<dbReference type="EMBL" id="CP007128">
    <property type="protein sequence ID" value="AHG89107.1"/>
    <property type="molecule type" value="Genomic_DNA"/>
</dbReference>